<dbReference type="Pfam" id="PF25357">
    <property type="entry name" value="PH_S11IP"/>
    <property type="match status" value="1"/>
</dbReference>
<dbReference type="InterPro" id="IPR057292">
    <property type="entry name" value="PH_S11IP"/>
</dbReference>
<gene>
    <name evidence="8" type="primary">CSON003607</name>
</gene>
<evidence type="ECO:0000259" key="7">
    <source>
        <dbReference type="Pfam" id="PF25357"/>
    </source>
</evidence>
<evidence type="ECO:0000256" key="4">
    <source>
        <dbReference type="ARBA" id="ARBA00022737"/>
    </source>
</evidence>
<organism evidence="8">
    <name type="scientific">Culicoides sonorensis</name>
    <name type="common">Biting midge</name>
    <dbReference type="NCBI Taxonomy" id="179676"/>
    <lineage>
        <taxon>Eukaryota</taxon>
        <taxon>Metazoa</taxon>
        <taxon>Ecdysozoa</taxon>
        <taxon>Arthropoda</taxon>
        <taxon>Hexapoda</taxon>
        <taxon>Insecta</taxon>
        <taxon>Pterygota</taxon>
        <taxon>Neoptera</taxon>
        <taxon>Endopterygota</taxon>
        <taxon>Diptera</taxon>
        <taxon>Nematocera</taxon>
        <taxon>Chironomoidea</taxon>
        <taxon>Ceratopogonidae</taxon>
        <taxon>Ceratopogoninae</taxon>
        <taxon>Culicoides</taxon>
        <taxon>Monoculicoides</taxon>
    </lineage>
</organism>
<comment type="subcellular location">
    <subcellularLocation>
        <location evidence="1">Cytoplasm</location>
    </subcellularLocation>
</comment>
<dbReference type="InterPro" id="IPR001611">
    <property type="entry name" value="Leu-rich_rpt"/>
</dbReference>
<feature type="compositionally biased region" description="Low complexity" evidence="5">
    <location>
        <begin position="774"/>
        <end position="796"/>
    </location>
</feature>
<dbReference type="OMA" id="LMQTTKS"/>
<evidence type="ECO:0000256" key="1">
    <source>
        <dbReference type="ARBA" id="ARBA00004496"/>
    </source>
</evidence>
<feature type="domain" description="LKB1 serine/threonine kinase interacting protein 1 N-terminal" evidence="6">
    <location>
        <begin position="2"/>
        <end position="86"/>
    </location>
</feature>
<feature type="region of interest" description="Disordered" evidence="5">
    <location>
        <begin position="715"/>
        <end position="826"/>
    </location>
</feature>
<keyword evidence="3" id="KW-0433">Leucine-rich repeat</keyword>
<sequence>MDPQKITKLAQLLKNEGDKVLNNEYKLTLSGTLLRALNDSFTLIIETTTDENPFGFQVIRPSDAKSDVFRDLQFIYDFVQKTVTLCITGRYQDDEKFEGQIDISKFVNLKSIELQKVSAKKVVGLQQFRAHLEQLICVRGLSEGIRELVFECGADATSTGFLWNDLKVADFSYNNLKVIDNSFEYTPYLETLNLSHNQLVDVNPIRCLPNLKVVNLSYNRLTRIPIFHPDVYRKLQTLLLVANFIEEINDVASLDALMILDLSCNCLLDHSSLLPLTALMALQELNLTENPFSCHPKHRQAVARYLHKNTSTVKFCLDGEPLSNNEKTLTGVYESYRPILKSKPSESSMIRGSLLTGSGFNKSSYGDTPIGSVKSTSSFGLETKFNDSLPEDLSASMISQQRRVKVREAKIDIEPTPSMEKDSRRSLTGNTEHLETKKQMEHLREQYGNQWLQNTSGDIVKSMVGFESKGEADKTKAFIDSLLQAEMTSSQLSTDMNLDFNGTIMSSTPNEGRSREESMSENTAIGTDYQSMSGNETKSDYKSVLESTLENQSSVDVSVPEPEITVSDPEDDEVTYICVNEQTEEELFLVISDRHIRERDTLTGHTINKWSLKTLQSCERVKSDVISLQFDTVKKNKKMRNYRLEKSSCEKLVQLLRKHLEQRPLNEMNQKLYRCAVCIAQFSREEKMNSKEIFCPECKSSYVLEITEAPNKYSSDALTMKSSPVKSKDGSDQIMSEELQEQQKMKKSDSKTSIALSKDYGGKTSDHRKQLLPSSGSNQDSSSCSKISKSESSFDSNRSIAGSGPSDRDLDFQGNDSDIEVLSNPSQSSIEVLDSLHSSRKHSEERRNLQFSELDMPEGVNTIYKLNPGSKEKLDDKKERGVVKSEATTQTALLPHKHLLTESSSSGSVTDSICTAYEQNNDETLTPNNTTSTTTDETTINKTDNNSTPSKNEVTSVIGSMFNDFLKSNLLSKGSSYGSKSKEAEISEEETCTEEYIFSYTDFSAVDHRLKLHLFQNIFEDVGEMLKWVVKGRVYDENTTDTNLQGFECLFVMSTTKFYILKKIRSECDDPSLWLKRFISGTVDRIITVRVLPFKTGITFTIRGIGNVHLILFDIIRTDSLLLYFTTENGLPDTCSIEYRISEDLMQKLNTVTNLQKIYILSFLTKFVIDKNDIKTETEFCAFIVSDSSLHITSNNFKWFSASETTIQPNHTQSMSNLIEVLDIDSKTLQFNFMDDTADDPVEESWQLTFETENSSDSAFETVSQCWEKIFSVPLTKLNKSSLSNSNNNNNNNNGS</sequence>
<evidence type="ECO:0000259" key="6">
    <source>
        <dbReference type="Pfam" id="PF15904"/>
    </source>
</evidence>
<keyword evidence="4" id="KW-0677">Repeat</keyword>
<feature type="domain" description="Serine/threonine-protein kinase 11-interacting protein PH" evidence="7">
    <location>
        <begin position="581"/>
        <end position="661"/>
    </location>
</feature>
<evidence type="ECO:0000256" key="5">
    <source>
        <dbReference type="SAM" id="MobiDB-lite"/>
    </source>
</evidence>
<dbReference type="SUPFAM" id="SSF52075">
    <property type="entry name" value="Outer arm dynein light chain 1"/>
    <property type="match status" value="1"/>
</dbReference>
<dbReference type="InterPro" id="IPR025875">
    <property type="entry name" value="Leu-rich_rpt_4"/>
</dbReference>
<accession>A0A336MN05</accession>
<dbReference type="VEuPathDB" id="VectorBase:CSON003607"/>
<proteinExistence type="predicted"/>
<dbReference type="EMBL" id="UFQT01001683">
    <property type="protein sequence ID" value="SSX31410.1"/>
    <property type="molecule type" value="Genomic_DNA"/>
</dbReference>
<dbReference type="Pfam" id="PF15904">
    <property type="entry name" value="LIP1"/>
    <property type="match status" value="1"/>
</dbReference>
<dbReference type="InterPro" id="IPR032675">
    <property type="entry name" value="LRR_dom_sf"/>
</dbReference>
<keyword evidence="2" id="KW-0963">Cytoplasm</keyword>
<feature type="compositionally biased region" description="Polar residues" evidence="5">
    <location>
        <begin position="715"/>
        <end position="725"/>
    </location>
</feature>
<dbReference type="Gene3D" id="3.80.10.10">
    <property type="entry name" value="Ribonuclease Inhibitor"/>
    <property type="match status" value="2"/>
</dbReference>
<feature type="region of interest" description="Disordered" evidence="5">
    <location>
        <begin position="919"/>
        <end position="952"/>
    </location>
</feature>
<dbReference type="GO" id="GO:0005737">
    <property type="term" value="C:cytoplasm"/>
    <property type="evidence" value="ECO:0007669"/>
    <property type="project" value="UniProtKB-SubCell"/>
</dbReference>
<protein>
    <submittedName>
        <fullName evidence="8">CSON003607 protein</fullName>
    </submittedName>
</protein>
<dbReference type="Pfam" id="PF12799">
    <property type="entry name" value="LRR_4"/>
    <property type="match status" value="1"/>
</dbReference>
<feature type="compositionally biased region" description="Low complexity" evidence="5">
    <location>
        <begin position="924"/>
        <end position="946"/>
    </location>
</feature>
<dbReference type="PANTHER" id="PTHR15454:SF69">
    <property type="entry name" value="SERINE_THREONINE-PROTEIN KINASE 11-INTERACTING PROTEIN"/>
    <property type="match status" value="1"/>
</dbReference>
<evidence type="ECO:0000256" key="3">
    <source>
        <dbReference type="ARBA" id="ARBA00022614"/>
    </source>
</evidence>
<dbReference type="PROSITE" id="PS51450">
    <property type="entry name" value="LRR"/>
    <property type="match status" value="3"/>
</dbReference>
<evidence type="ECO:0000313" key="8">
    <source>
        <dbReference type="EMBL" id="SSX31410.1"/>
    </source>
</evidence>
<dbReference type="InterPro" id="IPR031782">
    <property type="entry name" value="LIP1_N"/>
</dbReference>
<evidence type="ECO:0000256" key="2">
    <source>
        <dbReference type="ARBA" id="ARBA00022490"/>
    </source>
</evidence>
<feature type="compositionally biased region" description="Basic and acidic residues" evidence="5">
    <location>
        <begin position="741"/>
        <end position="750"/>
    </location>
</feature>
<name>A0A336MN05_CULSO</name>
<feature type="compositionally biased region" description="Basic and acidic residues" evidence="5">
    <location>
        <begin position="760"/>
        <end position="769"/>
    </location>
</feature>
<reference evidence="8" key="1">
    <citation type="submission" date="2018-07" db="EMBL/GenBank/DDBJ databases">
        <authorList>
            <person name="Quirk P.G."/>
            <person name="Krulwich T.A."/>
        </authorList>
    </citation>
    <scope>NUCLEOTIDE SEQUENCE</scope>
</reference>
<dbReference type="PANTHER" id="PTHR15454">
    <property type="entry name" value="NISCHARIN RELATED"/>
    <property type="match status" value="1"/>
</dbReference>